<name>A0A644SVP6_9ZZZZ</name>
<reference evidence="2" key="1">
    <citation type="submission" date="2019-08" db="EMBL/GenBank/DDBJ databases">
        <authorList>
            <person name="Kucharzyk K."/>
            <person name="Murdoch R.W."/>
            <person name="Higgins S."/>
            <person name="Loffler F."/>
        </authorList>
    </citation>
    <scope>NUCLEOTIDE SEQUENCE</scope>
</reference>
<dbReference type="EMBL" id="VSSQ01000008">
    <property type="protein sequence ID" value="MPL58778.1"/>
    <property type="molecule type" value="Genomic_DNA"/>
</dbReference>
<feature type="region of interest" description="Disordered" evidence="1">
    <location>
        <begin position="1"/>
        <end position="23"/>
    </location>
</feature>
<sequence length="306" mass="34837">MPSIVQFAHPGAEHGPNEKNGNWKTWNTIAHRRKFLRCKGRYINSDESKQDGQLMFWGEWEPPSKVSEFRERPTQLHPRWLHEPVLPVKLPQSGGQQGNYQNTDPFVFGDRFIYFVCKQYIRKTDRTTSLAKLDKGSLILFGSTHGNSEPEAYFQLDTVFVVRDFIDYDVSDPQALLGIPGLETYRQIVYKMAFPSPAPKPIHLRLYYGATPESPISGMYSYSPAKVWDNGQHGFPRAPLSNRTFMTNNLNASPRSTKVSNEVVIDYWKSIRKTTRDAGLVEGYGFQYQSGSSIQTVLPTGDHLPA</sequence>
<proteinExistence type="predicted"/>
<evidence type="ECO:0000313" key="2">
    <source>
        <dbReference type="EMBL" id="MPL58778.1"/>
    </source>
</evidence>
<protein>
    <submittedName>
        <fullName evidence="2">Uncharacterized protein</fullName>
    </submittedName>
</protein>
<dbReference type="AlphaFoldDB" id="A0A644SVP6"/>
<organism evidence="2">
    <name type="scientific">bioreactor metagenome</name>
    <dbReference type="NCBI Taxonomy" id="1076179"/>
    <lineage>
        <taxon>unclassified sequences</taxon>
        <taxon>metagenomes</taxon>
        <taxon>ecological metagenomes</taxon>
    </lineage>
</organism>
<comment type="caution">
    <text evidence="2">The sequence shown here is derived from an EMBL/GenBank/DDBJ whole genome shotgun (WGS) entry which is preliminary data.</text>
</comment>
<evidence type="ECO:0000256" key="1">
    <source>
        <dbReference type="SAM" id="MobiDB-lite"/>
    </source>
</evidence>
<gene>
    <name evidence="2" type="ORF">SDC9_04320</name>
</gene>
<accession>A0A644SVP6</accession>